<dbReference type="GO" id="GO:0055085">
    <property type="term" value="P:transmembrane transport"/>
    <property type="evidence" value="ECO:0007669"/>
    <property type="project" value="InterPro"/>
</dbReference>
<evidence type="ECO:0000313" key="10">
    <source>
        <dbReference type="Proteomes" id="UP000182836"/>
    </source>
</evidence>
<feature type="transmembrane region" description="Helical" evidence="7">
    <location>
        <begin position="488"/>
        <end position="505"/>
    </location>
</feature>
<dbReference type="Pfam" id="PF00324">
    <property type="entry name" value="AA_permease"/>
    <property type="match status" value="1"/>
</dbReference>
<evidence type="ECO:0000256" key="6">
    <source>
        <dbReference type="ARBA" id="ARBA00023136"/>
    </source>
</evidence>
<feature type="transmembrane region" description="Helical" evidence="7">
    <location>
        <begin position="260"/>
        <end position="283"/>
    </location>
</feature>
<reference evidence="9 10" key="1">
    <citation type="submission" date="2016-10" db="EMBL/GenBank/DDBJ databases">
        <authorList>
            <person name="de Groot N.N."/>
        </authorList>
    </citation>
    <scope>NUCLEOTIDE SEQUENCE [LARGE SCALE GENOMIC DNA]</scope>
    <source>
        <strain evidence="9 10">DSM 2895</strain>
    </source>
</reference>
<comment type="subcellular location">
    <subcellularLocation>
        <location evidence="1">Membrane</location>
        <topology evidence="1">Multi-pass membrane protein</topology>
    </subcellularLocation>
</comment>
<name>A0A1G8MKJ7_ANEMI</name>
<feature type="domain" description="Amino acid permease/ SLC12A" evidence="8">
    <location>
        <begin position="77"/>
        <end position="509"/>
    </location>
</feature>
<keyword evidence="4" id="KW-0029">Amino-acid transport</keyword>
<dbReference type="Gene3D" id="1.20.1740.10">
    <property type="entry name" value="Amino acid/polyamine transporter I"/>
    <property type="match status" value="1"/>
</dbReference>
<evidence type="ECO:0000256" key="5">
    <source>
        <dbReference type="ARBA" id="ARBA00022989"/>
    </source>
</evidence>
<gene>
    <name evidence="9" type="ORF">SAMN04487909_106163</name>
</gene>
<dbReference type="EMBL" id="FNED01000006">
    <property type="protein sequence ID" value="SDI68548.1"/>
    <property type="molecule type" value="Genomic_DNA"/>
</dbReference>
<keyword evidence="3 7" id="KW-0812">Transmembrane</keyword>
<keyword evidence="6 7" id="KW-0472">Membrane</keyword>
<feature type="transmembrane region" description="Helical" evidence="7">
    <location>
        <begin position="303"/>
        <end position="321"/>
    </location>
</feature>
<feature type="transmembrane region" description="Helical" evidence="7">
    <location>
        <begin position="219"/>
        <end position="240"/>
    </location>
</feature>
<evidence type="ECO:0000256" key="3">
    <source>
        <dbReference type="ARBA" id="ARBA00022692"/>
    </source>
</evidence>
<keyword evidence="5 7" id="KW-1133">Transmembrane helix</keyword>
<dbReference type="InterPro" id="IPR004840">
    <property type="entry name" value="Amino_acid_permease_CS"/>
</dbReference>
<sequence length="525" mass="58259">MRPALQQKKDKRVFFQPLPPTVLPSFLTFHHKNLSMYQIRYIYIRIQRHLLLLSKMYTRGICMQQQQELQKHLKMRHMTMIALGGMIGAGLFVGSGAVINATGPAAVFTYALAGLLVILVVRMLAEMTTAYPNAGSFSEHVRIGLGNWAGFSIGWLYWYYWVAVVAIEAVAGAGIIQYWLPHVPLWILSLTLMFLLTLTNLFSVRSFGEFEYWFSSIKVAAIIVFLFLGSLYILGMWPGTTLNFSNLTEQGGFAPHGIKAIFQGIVIVMFSFVGSEVVTIAAAESAEPKEAVAKATRSVIWRILIFFVGSVFIVVCIMPWNDTKILGSPYVTVLEKLNISGAAQIMNIVVLVAVLSCLNSGLYSASRMLFGLAKKGDAPQWFLTLTNKGVPARAIVAGTMIGYASVVMAYFSPDTVYQFLVNSTGAVALFVYLLIAIAQLRLRARLEKENPQLLQLRMWAYPYLTYVTIAGILGIFVLIGMAPDMRSQLYMSLVCIIIVFAAYFFRARKVSAEATVEKQTDSLGA</sequence>
<dbReference type="PANTHER" id="PTHR43495">
    <property type="entry name" value="GABA PERMEASE"/>
    <property type="match status" value="1"/>
</dbReference>
<dbReference type="PIRSF" id="PIRSF006060">
    <property type="entry name" value="AA_transporter"/>
    <property type="match status" value="1"/>
</dbReference>
<dbReference type="PROSITE" id="PS00218">
    <property type="entry name" value="AMINO_ACID_PERMEASE_1"/>
    <property type="match status" value="1"/>
</dbReference>
<dbReference type="PANTHER" id="PTHR43495:SF5">
    <property type="entry name" value="GAMMA-AMINOBUTYRIC ACID PERMEASE"/>
    <property type="match status" value="1"/>
</dbReference>
<dbReference type="GO" id="GO:0006865">
    <property type="term" value="P:amino acid transport"/>
    <property type="evidence" value="ECO:0007669"/>
    <property type="project" value="UniProtKB-KW"/>
</dbReference>
<evidence type="ECO:0000259" key="8">
    <source>
        <dbReference type="Pfam" id="PF00324"/>
    </source>
</evidence>
<evidence type="ECO:0000313" key="9">
    <source>
        <dbReference type="EMBL" id="SDI68548.1"/>
    </source>
</evidence>
<evidence type="ECO:0000256" key="1">
    <source>
        <dbReference type="ARBA" id="ARBA00004141"/>
    </source>
</evidence>
<dbReference type="FunFam" id="1.20.1740.10:FF:000001">
    <property type="entry name" value="Amino acid permease"/>
    <property type="match status" value="1"/>
</dbReference>
<proteinExistence type="predicted"/>
<organism evidence="9 10">
    <name type="scientific">Aneurinibacillus migulanus</name>
    <name type="common">Bacillus migulanus</name>
    <dbReference type="NCBI Taxonomy" id="47500"/>
    <lineage>
        <taxon>Bacteria</taxon>
        <taxon>Bacillati</taxon>
        <taxon>Bacillota</taxon>
        <taxon>Bacilli</taxon>
        <taxon>Bacillales</taxon>
        <taxon>Paenibacillaceae</taxon>
        <taxon>Aneurinibacillus group</taxon>
        <taxon>Aneurinibacillus</taxon>
    </lineage>
</organism>
<feature type="transmembrane region" description="Helical" evidence="7">
    <location>
        <begin position="417"/>
        <end position="438"/>
    </location>
</feature>
<evidence type="ECO:0000256" key="4">
    <source>
        <dbReference type="ARBA" id="ARBA00022970"/>
    </source>
</evidence>
<feature type="transmembrane region" description="Helical" evidence="7">
    <location>
        <begin position="459"/>
        <end position="482"/>
    </location>
</feature>
<feature type="transmembrane region" description="Helical" evidence="7">
    <location>
        <begin position="186"/>
        <end position="207"/>
    </location>
</feature>
<dbReference type="AlphaFoldDB" id="A0A1G8MKJ7"/>
<dbReference type="Proteomes" id="UP000182836">
    <property type="component" value="Unassembled WGS sequence"/>
</dbReference>
<dbReference type="GO" id="GO:0016020">
    <property type="term" value="C:membrane"/>
    <property type="evidence" value="ECO:0007669"/>
    <property type="project" value="UniProtKB-SubCell"/>
</dbReference>
<evidence type="ECO:0000256" key="2">
    <source>
        <dbReference type="ARBA" id="ARBA00022448"/>
    </source>
</evidence>
<feature type="transmembrane region" description="Helical" evidence="7">
    <location>
        <begin position="105"/>
        <end position="125"/>
    </location>
</feature>
<feature type="transmembrane region" description="Helical" evidence="7">
    <location>
        <begin position="341"/>
        <end position="365"/>
    </location>
</feature>
<accession>A0A1G8MKJ7</accession>
<dbReference type="InterPro" id="IPR004841">
    <property type="entry name" value="AA-permease/SLC12A_dom"/>
</dbReference>
<feature type="transmembrane region" description="Helical" evidence="7">
    <location>
        <begin position="80"/>
        <end position="99"/>
    </location>
</feature>
<keyword evidence="2" id="KW-0813">Transport</keyword>
<protein>
    <submittedName>
        <fullName evidence="9">Gamma-aminobutyrate:proton symporter, AAT family</fullName>
    </submittedName>
</protein>
<evidence type="ECO:0000256" key="7">
    <source>
        <dbReference type="SAM" id="Phobius"/>
    </source>
</evidence>
<feature type="transmembrane region" description="Helical" evidence="7">
    <location>
        <begin position="390"/>
        <end position="411"/>
    </location>
</feature>